<keyword evidence="4" id="KW-1185">Reference proteome</keyword>
<feature type="repeat" description="RCC1" evidence="1">
    <location>
        <begin position="99"/>
        <end position="148"/>
    </location>
</feature>
<proteinExistence type="predicted"/>
<dbReference type="SUPFAM" id="SSF50985">
    <property type="entry name" value="RCC1/BLIP-II"/>
    <property type="match status" value="1"/>
</dbReference>
<protein>
    <submittedName>
        <fullName evidence="3">RCC1 and BTB domain-containing protein</fullName>
    </submittedName>
</protein>
<evidence type="ECO:0000256" key="1">
    <source>
        <dbReference type="PROSITE-ProRule" id="PRU00235"/>
    </source>
</evidence>
<dbReference type="AlphaFoldDB" id="A0AAW2Z7S0"/>
<gene>
    <name evidence="2" type="ORF">AKO1_002854</name>
    <name evidence="3" type="ORF">AKO1_011758</name>
</gene>
<comment type="caution">
    <text evidence="3">The sequence shown here is derived from an EMBL/GenBank/DDBJ whole genome shotgun (WGS) entry which is preliminary data.</text>
</comment>
<reference evidence="3 4" key="1">
    <citation type="submission" date="2024-03" db="EMBL/GenBank/DDBJ databases">
        <title>The Acrasis kona genome and developmental transcriptomes reveal deep origins of eukaryotic multicellular pathways.</title>
        <authorList>
            <person name="Sheikh S."/>
            <person name="Fu C.-J."/>
            <person name="Brown M.W."/>
            <person name="Baldauf S.L."/>
        </authorList>
    </citation>
    <scope>NUCLEOTIDE SEQUENCE [LARGE SCALE GENOMIC DNA]</scope>
    <source>
        <strain evidence="3 4">ATCC MYA-3509</strain>
    </source>
</reference>
<accession>A0AAW2Z7S0</accession>
<name>A0AAW2Z7S0_9EUKA</name>
<dbReference type="PANTHER" id="PTHR45982">
    <property type="entry name" value="REGULATOR OF CHROMOSOME CONDENSATION"/>
    <property type="match status" value="1"/>
</dbReference>
<sequence length="371" mass="41006">MGQSASYISPSTLKSISSTHENTTAYYIGEVRSAGGILKKTNTLAQLNLNLKSTSKIIDRKDGEIYCLKKDVIKRLLPNVFVSDISCGPNHCLAVDDNGILYSWGLNNEFGQLGREYKFNKPTKVDGINDPVIMIATGWSTSFALTNKGVLYAWGACGCGQLAIDSKILVSRPKRVKILSEVDVKKICCGMHHTLALSEQGSVFVWGKTALRSTPDPMPVPFDEKICDIFSSSSLCFAKTVSGLVYIWGTTRSTYTFPILLNTVDGAVIDNVWTDCMSSYVMLKTTCNRLFFFGESTSYDLSSQGQRTFDIKSDVRATEVDRFSDVAKGTVIYCAFGEESLFVLTKSLHTPYQGMLQKLVYSDIRIDCQII</sequence>
<feature type="repeat" description="RCC1" evidence="1">
    <location>
        <begin position="149"/>
        <end position="200"/>
    </location>
</feature>
<dbReference type="Pfam" id="PF00415">
    <property type="entry name" value="RCC1"/>
    <property type="match status" value="2"/>
</dbReference>
<dbReference type="PANTHER" id="PTHR45982:SF1">
    <property type="entry name" value="REGULATOR OF CHROMOSOME CONDENSATION"/>
    <property type="match status" value="1"/>
</dbReference>
<dbReference type="EMBL" id="JAOPGA020001138">
    <property type="protein sequence ID" value="KAL0485454.1"/>
    <property type="molecule type" value="Genomic_DNA"/>
</dbReference>
<evidence type="ECO:0000313" key="3">
    <source>
        <dbReference type="EMBL" id="KAL0485454.1"/>
    </source>
</evidence>
<dbReference type="Gene3D" id="2.130.10.30">
    <property type="entry name" value="Regulator of chromosome condensation 1/beta-lactamase-inhibitor protein II"/>
    <property type="match status" value="1"/>
</dbReference>
<organism evidence="3 4">
    <name type="scientific">Acrasis kona</name>
    <dbReference type="NCBI Taxonomy" id="1008807"/>
    <lineage>
        <taxon>Eukaryota</taxon>
        <taxon>Discoba</taxon>
        <taxon>Heterolobosea</taxon>
        <taxon>Tetramitia</taxon>
        <taxon>Eutetramitia</taxon>
        <taxon>Acrasidae</taxon>
        <taxon>Acrasis</taxon>
    </lineage>
</organism>
<dbReference type="EMBL" id="JAOPGA020000869">
    <property type="protein sequence ID" value="KAL0482532.1"/>
    <property type="molecule type" value="Genomic_DNA"/>
</dbReference>
<evidence type="ECO:0000313" key="2">
    <source>
        <dbReference type="EMBL" id="KAL0482532.1"/>
    </source>
</evidence>
<dbReference type="InterPro" id="IPR009091">
    <property type="entry name" value="RCC1/BLIP-II"/>
</dbReference>
<dbReference type="InterPro" id="IPR000408">
    <property type="entry name" value="Reg_chr_condens"/>
</dbReference>
<dbReference type="PROSITE" id="PS50012">
    <property type="entry name" value="RCC1_3"/>
    <property type="match status" value="2"/>
</dbReference>
<evidence type="ECO:0000313" key="4">
    <source>
        <dbReference type="Proteomes" id="UP001431209"/>
    </source>
</evidence>
<dbReference type="InterPro" id="IPR051553">
    <property type="entry name" value="Ran_GTPase-activating"/>
</dbReference>
<dbReference type="Proteomes" id="UP001431209">
    <property type="component" value="Unassembled WGS sequence"/>
</dbReference>
<dbReference type="PROSITE" id="PS00626">
    <property type="entry name" value="RCC1_2"/>
    <property type="match status" value="1"/>
</dbReference>